<name>A0A4P9W3B4_9FUNG</name>
<accession>A0A4P9W3B4</accession>
<keyword evidence="2" id="KW-1185">Reference proteome</keyword>
<evidence type="ECO:0000313" key="1">
    <source>
        <dbReference type="EMBL" id="RKO86799.1"/>
    </source>
</evidence>
<dbReference type="AlphaFoldDB" id="A0A4P9W3B4"/>
<gene>
    <name evidence="1" type="ORF">BDK51DRAFT_22955</name>
</gene>
<dbReference type="OrthoDB" id="2119801at2759"/>
<organism evidence="1 2">
    <name type="scientific">Blyttiomyces helicus</name>
    <dbReference type="NCBI Taxonomy" id="388810"/>
    <lineage>
        <taxon>Eukaryota</taxon>
        <taxon>Fungi</taxon>
        <taxon>Fungi incertae sedis</taxon>
        <taxon>Chytridiomycota</taxon>
        <taxon>Chytridiomycota incertae sedis</taxon>
        <taxon>Chytridiomycetes</taxon>
        <taxon>Chytridiomycetes incertae sedis</taxon>
        <taxon>Blyttiomyces</taxon>
    </lineage>
</organism>
<reference evidence="2" key="1">
    <citation type="journal article" date="2018" name="Nat. Microbiol.">
        <title>Leveraging single-cell genomics to expand the fungal tree of life.</title>
        <authorList>
            <person name="Ahrendt S.R."/>
            <person name="Quandt C.A."/>
            <person name="Ciobanu D."/>
            <person name="Clum A."/>
            <person name="Salamov A."/>
            <person name="Andreopoulos B."/>
            <person name="Cheng J.F."/>
            <person name="Woyke T."/>
            <person name="Pelin A."/>
            <person name="Henrissat B."/>
            <person name="Reynolds N.K."/>
            <person name="Benny G.L."/>
            <person name="Smith M.E."/>
            <person name="James T.Y."/>
            <person name="Grigoriev I.V."/>
        </authorList>
    </citation>
    <scope>NUCLEOTIDE SEQUENCE [LARGE SCALE GENOMIC DNA]</scope>
</reference>
<dbReference type="EMBL" id="KZ997905">
    <property type="protein sequence ID" value="RKO86799.1"/>
    <property type="molecule type" value="Genomic_DNA"/>
</dbReference>
<sequence>MSSVVKSASDAVNSAVTSVAGAVDPYVPQVAKNAASFAAGTASATVAYAGQTATAVKDRAVSTVNGTAHDALELGKVAVNGATTTVTALTPGPVLRLVTSTVEGATSLATDPVAAIKPYVPTFVIHAGEKTYEIVHSTHEKTVAGINSTTGFIVTKVRIPTQLDRTPASVNPPPPPPPGNK</sequence>
<proteinExistence type="predicted"/>
<evidence type="ECO:0000313" key="2">
    <source>
        <dbReference type="Proteomes" id="UP000269721"/>
    </source>
</evidence>
<dbReference type="Proteomes" id="UP000269721">
    <property type="component" value="Unassembled WGS sequence"/>
</dbReference>
<protein>
    <submittedName>
        <fullName evidence="1">Uncharacterized protein</fullName>
    </submittedName>
</protein>